<comment type="function">
    <text evidence="1">Component of the nexin-dynein regulatory complex (N-DRC), a key regulator of ciliary/flagellar motility which maintains the alignment and integrity of the distal axoneme and regulates microtubule sliding in motile axonemes.</text>
</comment>
<gene>
    <name evidence="12" type="ORF">BSTOLATCC_MIC5388</name>
</gene>
<dbReference type="PANTHER" id="PTHR31598:SF1">
    <property type="entry name" value="DYNEIN REGULATORY COMPLEX PROTEIN 10"/>
    <property type="match status" value="1"/>
</dbReference>
<feature type="coiled-coil region" evidence="10">
    <location>
        <begin position="314"/>
        <end position="343"/>
    </location>
</feature>
<keyword evidence="8" id="KW-0206">Cytoskeleton</keyword>
<evidence type="ECO:0000256" key="7">
    <source>
        <dbReference type="ARBA" id="ARBA00023069"/>
    </source>
</evidence>
<dbReference type="PROSITE" id="PS50096">
    <property type="entry name" value="IQ"/>
    <property type="match status" value="1"/>
</dbReference>
<proteinExistence type="inferred from homology"/>
<dbReference type="PANTHER" id="PTHR31598">
    <property type="entry name" value="IQ DOMAIN-CONTAINING PROTEIN D"/>
    <property type="match status" value="1"/>
</dbReference>
<keyword evidence="9" id="KW-0966">Cell projection</keyword>
<evidence type="ECO:0000256" key="1">
    <source>
        <dbReference type="ARBA" id="ARBA00003029"/>
    </source>
</evidence>
<dbReference type="EMBL" id="CAJZBQ010000005">
    <property type="protein sequence ID" value="CAG9312140.1"/>
    <property type="molecule type" value="Genomic_DNA"/>
</dbReference>
<dbReference type="InterPro" id="IPR042815">
    <property type="entry name" value="DRC10"/>
</dbReference>
<accession>A0AAU9IE43</accession>
<evidence type="ECO:0000256" key="9">
    <source>
        <dbReference type="ARBA" id="ARBA00023273"/>
    </source>
</evidence>
<keyword evidence="10" id="KW-0175">Coiled coil</keyword>
<comment type="similarity">
    <text evidence="3">Belongs to the DRC10 family.</text>
</comment>
<keyword evidence="6" id="KW-0282">Flagellum</keyword>
<evidence type="ECO:0000256" key="8">
    <source>
        <dbReference type="ARBA" id="ARBA00023212"/>
    </source>
</evidence>
<evidence type="ECO:0000256" key="3">
    <source>
        <dbReference type="ARBA" id="ARBA00009071"/>
    </source>
</evidence>
<evidence type="ECO:0000256" key="11">
    <source>
        <dbReference type="SAM" id="MobiDB-lite"/>
    </source>
</evidence>
<keyword evidence="13" id="KW-1185">Reference proteome</keyword>
<evidence type="ECO:0000313" key="13">
    <source>
        <dbReference type="Proteomes" id="UP001162131"/>
    </source>
</evidence>
<sequence>MARPTHVDSQRIISLLEEMNQKLRILSWLSEENLEEVSYRQEELSSILDGDLVISLINHLRLMQAFNQYITKSDGRLIDIHDIDIENEIPEDAKTIGHHLEVSTSEVCRWLAKDPSSFEYLTKMISRTSSGTRNFSETTKDLQKLYLNKLMTPVEEEMNRERELQEIEEKLTKSKQEESSWNDKLTNLRRQREEGRENRNKEIQKLKAEIEKIKKETEDRINGINKTIQNRQKKSKQEYESKFTSLAQQFEQLTKEVDDLRAANKVKEDSLIGNKQKLMHRLGDNIKDYDRDMIDNQQQHEREEKTFNENKKALEMIEDHIRQLRMEKKRMEEEEAKEALKRKNFDALMSQKNTASEYISAHWKGYKSRLDYEKLKKSKKKRRGKKGK</sequence>
<evidence type="ECO:0000256" key="6">
    <source>
        <dbReference type="ARBA" id="ARBA00022846"/>
    </source>
</evidence>
<dbReference type="AlphaFoldDB" id="A0AAU9IE43"/>
<evidence type="ECO:0000256" key="2">
    <source>
        <dbReference type="ARBA" id="ARBA00004611"/>
    </source>
</evidence>
<keyword evidence="5" id="KW-0963">Cytoplasm</keyword>
<organism evidence="12 13">
    <name type="scientific">Blepharisma stoltei</name>
    <dbReference type="NCBI Taxonomy" id="1481888"/>
    <lineage>
        <taxon>Eukaryota</taxon>
        <taxon>Sar</taxon>
        <taxon>Alveolata</taxon>
        <taxon>Ciliophora</taxon>
        <taxon>Postciliodesmatophora</taxon>
        <taxon>Heterotrichea</taxon>
        <taxon>Heterotrichida</taxon>
        <taxon>Blepharismidae</taxon>
        <taxon>Blepharisma</taxon>
    </lineage>
</organism>
<protein>
    <recommendedName>
        <fullName evidence="4">Dynein regulatory complex protein 10</fullName>
    </recommendedName>
</protein>
<comment type="subcellular location">
    <subcellularLocation>
        <location evidence="2">Cytoplasm</location>
        <location evidence="2">Cytoskeleton</location>
        <location evidence="2">Flagellum axoneme</location>
    </subcellularLocation>
</comment>
<keyword evidence="7" id="KW-0969">Cilium</keyword>
<evidence type="ECO:0000256" key="4">
    <source>
        <dbReference type="ARBA" id="ARBA00021752"/>
    </source>
</evidence>
<dbReference type="Proteomes" id="UP001162131">
    <property type="component" value="Unassembled WGS sequence"/>
</dbReference>
<evidence type="ECO:0000256" key="5">
    <source>
        <dbReference type="ARBA" id="ARBA00022490"/>
    </source>
</evidence>
<name>A0AAU9IE43_9CILI</name>
<evidence type="ECO:0000313" key="12">
    <source>
        <dbReference type="EMBL" id="CAG9312140.1"/>
    </source>
</evidence>
<comment type="caution">
    <text evidence="12">The sequence shown here is derived from an EMBL/GenBank/DDBJ whole genome shotgun (WGS) entry which is preliminary data.</text>
</comment>
<evidence type="ECO:0000256" key="10">
    <source>
        <dbReference type="SAM" id="Coils"/>
    </source>
</evidence>
<feature type="compositionally biased region" description="Basic and acidic residues" evidence="11">
    <location>
        <begin position="190"/>
        <end position="200"/>
    </location>
</feature>
<feature type="region of interest" description="Disordered" evidence="11">
    <location>
        <begin position="170"/>
        <end position="200"/>
    </location>
</feature>
<reference evidence="12" key="1">
    <citation type="submission" date="2021-09" db="EMBL/GenBank/DDBJ databases">
        <authorList>
            <consortium name="AG Swart"/>
            <person name="Singh M."/>
            <person name="Singh A."/>
            <person name="Seah K."/>
            <person name="Emmerich C."/>
        </authorList>
    </citation>
    <scope>NUCLEOTIDE SEQUENCE</scope>
    <source>
        <strain evidence="12">ATCC30299</strain>
    </source>
</reference>